<dbReference type="EMBL" id="PHWZ01000180">
    <property type="protein sequence ID" value="TEY60574.1"/>
    <property type="molecule type" value="Genomic_DNA"/>
</dbReference>
<dbReference type="PANTHER" id="PTHR35910">
    <property type="entry name" value="2EXR DOMAIN-CONTAINING PROTEIN"/>
    <property type="match status" value="1"/>
</dbReference>
<organism evidence="2 3">
    <name type="scientific">Botryotinia calthae</name>
    <dbReference type="NCBI Taxonomy" id="38488"/>
    <lineage>
        <taxon>Eukaryota</taxon>
        <taxon>Fungi</taxon>
        <taxon>Dikarya</taxon>
        <taxon>Ascomycota</taxon>
        <taxon>Pezizomycotina</taxon>
        <taxon>Leotiomycetes</taxon>
        <taxon>Helotiales</taxon>
        <taxon>Sclerotiniaceae</taxon>
        <taxon>Botryotinia</taxon>
    </lineage>
</organism>
<dbReference type="Proteomes" id="UP000297299">
    <property type="component" value="Unassembled WGS sequence"/>
</dbReference>
<dbReference type="OrthoDB" id="3473305at2759"/>
<protein>
    <recommendedName>
        <fullName evidence="1">2EXR domain-containing protein</fullName>
    </recommendedName>
</protein>
<evidence type="ECO:0000313" key="2">
    <source>
        <dbReference type="EMBL" id="TEY60574.1"/>
    </source>
</evidence>
<keyword evidence="3" id="KW-1185">Reference proteome</keyword>
<dbReference type="Pfam" id="PF20150">
    <property type="entry name" value="2EXR"/>
    <property type="match status" value="1"/>
</dbReference>
<accession>A0A4Y8D0R4</accession>
<dbReference type="AlphaFoldDB" id="A0A4Y8D0R4"/>
<dbReference type="PANTHER" id="PTHR35910:SF1">
    <property type="entry name" value="2EXR DOMAIN-CONTAINING PROTEIN"/>
    <property type="match status" value="1"/>
</dbReference>
<sequence>MASDDLPFPELVDDATSTEVCLVLGIPLDLTLTKFRCFPRLPLELRRKIWHIYFGPQLGRIIDIEWDPTHPVDKHHGYRATKVSSRAPLGLRNPICRDTRDEILRRYQLWSFDNRPEGHHPPSRLTYFDPSIDIVYFGSNNCLGTMCLFPSSSRQHPLPKY</sequence>
<name>A0A4Y8D0R4_9HELO</name>
<reference evidence="2 3" key="1">
    <citation type="submission" date="2017-11" db="EMBL/GenBank/DDBJ databases">
        <title>Comparative genomics of Botrytis spp.</title>
        <authorList>
            <person name="Valero-Jimenez C.A."/>
            <person name="Tapia P."/>
            <person name="Veloso J."/>
            <person name="Silva-Moreno E."/>
            <person name="Staats M."/>
            <person name="Valdes J.H."/>
            <person name="Van Kan J.A.L."/>
        </authorList>
    </citation>
    <scope>NUCLEOTIDE SEQUENCE [LARGE SCALE GENOMIC DNA]</scope>
    <source>
        <strain evidence="2 3">MUCL2830</strain>
    </source>
</reference>
<proteinExistence type="predicted"/>
<comment type="caution">
    <text evidence="2">The sequence shown here is derived from an EMBL/GenBank/DDBJ whole genome shotgun (WGS) entry which is preliminary data.</text>
</comment>
<evidence type="ECO:0000313" key="3">
    <source>
        <dbReference type="Proteomes" id="UP000297299"/>
    </source>
</evidence>
<dbReference type="InterPro" id="IPR045518">
    <property type="entry name" value="2EXR"/>
</dbReference>
<gene>
    <name evidence="2" type="ORF">BOTCAL_0180g00090</name>
</gene>
<evidence type="ECO:0000259" key="1">
    <source>
        <dbReference type="Pfam" id="PF20150"/>
    </source>
</evidence>
<feature type="domain" description="2EXR" evidence="1">
    <location>
        <begin position="35"/>
        <end position="135"/>
    </location>
</feature>